<reference evidence="1" key="1">
    <citation type="submission" date="2018-05" db="EMBL/GenBank/DDBJ databases">
        <authorList>
            <person name="Lanie J.A."/>
            <person name="Ng W.-L."/>
            <person name="Kazmierczak K.M."/>
            <person name="Andrzejewski T.M."/>
            <person name="Davidsen T.M."/>
            <person name="Wayne K.J."/>
            <person name="Tettelin H."/>
            <person name="Glass J.I."/>
            <person name="Rusch D."/>
            <person name="Podicherti R."/>
            <person name="Tsui H.-C.T."/>
            <person name="Winkler M.E."/>
        </authorList>
    </citation>
    <scope>NUCLEOTIDE SEQUENCE</scope>
    <source>
        <strain evidence="1">KNB</strain>
    </source>
</reference>
<name>A0A2X0QT65_9PROT</name>
<gene>
    <name evidence="1" type="ORF">NITFAB_0397</name>
</gene>
<protein>
    <submittedName>
        <fullName evidence="1">Uncharacterized protein</fullName>
    </submittedName>
</protein>
<dbReference type="EMBL" id="LS423452">
    <property type="protein sequence ID" value="SPS04808.1"/>
    <property type="molecule type" value="Genomic_DNA"/>
</dbReference>
<organism evidence="1">
    <name type="scientific">Candidatus Nitrotoga fabula</name>
    <dbReference type="NCBI Taxonomy" id="2182327"/>
    <lineage>
        <taxon>Bacteria</taxon>
        <taxon>Pseudomonadati</taxon>
        <taxon>Pseudomonadota</taxon>
        <taxon>Betaproteobacteria</taxon>
        <taxon>Nitrosomonadales</taxon>
        <taxon>Gallionellaceae</taxon>
        <taxon>Candidatus Nitrotoga</taxon>
    </lineage>
</organism>
<evidence type="ECO:0000313" key="1">
    <source>
        <dbReference type="EMBL" id="SPS04808.1"/>
    </source>
</evidence>
<accession>A0A2X0QT65</accession>
<proteinExistence type="predicted"/>
<sequence length="52" mass="5836">MVAPAAANHYKLNPKTCRIVDLQAGLLVILVTEKWHQTHLLSGSGSIRIRQW</sequence>
<dbReference type="AlphaFoldDB" id="A0A2X0QT65"/>